<comment type="caution">
    <text evidence="4">The sequence shown here is derived from an EMBL/GenBank/DDBJ whole genome shotgun (WGS) entry which is preliminary data.</text>
</comment>
<dbReference type="Gene3D" id="3.30.2350.10">
    <property type="entry name" value="Pseudouridine synthase"/>
    <property type="match status" value="1"/>
</dbReference>
<dbReference type="InterPro" id="IPR020103">
    <property type="entry name" value="PsdUridine_synth_cat_dom_sf"/>
</dbReference>
<evidence type="ECO:0000259" key="3">
    <source>
        <dbReference type="Pfam" id="PF00849"/>
    </source>
</evidence>
<protein>
    <submittedName>
        <fullName evidence="4">RNA pseudouridine synthase</fullName>
    </submittedName>
</protein>
<dbReference type="RefSeq" id="WP_151166931.1">
    <property type="nucleotide sequence ID" value="NZ_WACR01000003.1"/>
</dbReference>
<dbReference type="EMBL" id="WACR01000003">
    <property type="protein sequence ID" value="KAB1065233.1"/>
    <property type="molecule type" value="Genomic_DNA"/>
</dbReference>
<dbReference type="InterPro" id="IPR006224">
    <property type="entry name" value="PsdUridine_synth_RluA-like_CS"/>
</dbReference>
<gene>
    <name evidence="4" type="ORF">F3059_04565</name>
</gene>
<dbReference type="Pfam" id="PF00849">
    <property type="entry name" value="PseudoU_synth_2"/>
    <property type="match status" value="1"/>
</dbReference>
<comment type="similarity">
    <text evidence="1">Belongs to the pseudouridine synthase RluA family.</text>
</comment>
<feature type="domain" description="Pseudouridine synthase RsuA/RluA-like" evidence="3">
    <location>
        <begin position="15"/>
        <end position="171"/>
    </location>
</feature>
<dbReference type="PANTHER" id="PTHR21600:SF83">
    <property type="entry name" value="PSEUDOURIDYLATE SYNTHASE RPUSD4, MITOCHONDRIAL"/>
    <property type="match status" value="1"/>
</dbReference>
<keyword evidence="2" id="KW-0413">Isomerase</keyword>
<name>A0A6N6M689_9FLAO</name>
<dbReference type="GO" id="GO:0009982">
    <property type="term" value="F:pseudouridine synthase activity"/>
    <property type="evidence" value="ECO:0007669"/>
    <property type="project" value="InterPro"/>
</dbReference>
<dbReference type="GO" id="GO:0001522">
    <property type="term" value="P:pseudouridine synthesis"/>
    <property type="evidence" value="ECO:0007669"/>
    <property type="project" value="InterPro"/>
</dbReference>
<dbReference type="GO" id="GO:0140098">
    <property type="term" value="F:catalytic activity, acting on RNA"/>
    <property type="evidence" value="ECO:0007669"/>
    <property type="project" value="UniProtKB-ARBA"/>
</dbReference>
<dbReference type="AlphaFoldDB" id="A0A6N6M689"/>
<dbReference type="OrthoDB" id="9807829at2"/>
<dbReference type="SUPFAM" id="SSF55120">
    <property type="entry name" value="Pseudouridine synthase"/>
    <property type="match status" value="1"/>
</dbReference>
<evidence type="ECO:0000313" key="5">
    <source>
        <dbReference type="Proteomes" id="UP000435357"/>
    </source>
</evidence>
<dbReference type="Proteomes" id="UP000435357">
    <property type="component" value="Unassembled WGS sequence"/>
</dbReference>
<keyword evidence="5" id="KW-1185">Reference proteome</keyword>
<evidence type="ECO:0000256" key="2">
    <source>
        <dbReference type="ARBA" id="ARBA00023235"/>
    </source>
</evidence>
<dbReference type="PANTHER" id="PTHR21600">
    <property type="entry name" value="MITOCHONDRIAL RNA PSEUDOURIDINE SYNTHASE"/>
    <property type="match status" value="1"/>
</dbReference>
<dbReference type="GO" id="GO:0006396">
    <property type="term" value="P:RNA processing"/>
    <property type="evidence" value="ECO:0007669"/>
    <property type="project" value="UniProtKB-ARBA"/>
</dbReference>
<proteinExistence type="inferred from homology"/>
<evidence type="ECO:0000313" key="4">
    <source>
        <dbReference type="EMBL" id="KAB1065233.1"/>
    </source>
</evidence>
<dbReference type="InterPro" id="IPR050188">
    <property type="entry name" value="RluA_PseudoU_synthase"/>
</dbReference>
<dbReference type="PROSITE" id="PS01129">
    <property type="entry name" value="PSI_RLU"/>
    <property type="match status" value="1"/>
</dbReference>
<evidence type="ECO:0000256" key="1">
    <source>
        <dbReference type="ARBA" id="ARBA00010876"/>
    </source>
</evidence>
<accession>A0A6N6M689</accession>
<reference evidence="4 5" key="1">
    <citation type="submission" date="2019-09" db="EMBL/GenBank/DDBJ databases">
        <title>Genomes of Cryomorphaceae.</title>
        <authorList>
            <person name="Bowman J.P."/>
        </authorList>
    </citation>
    <scope>NUCLEOTIDE SEQUENCE [LARGE SCALE GENOMIC DNA]</scope>
    <source>
        <strain evidence="4 5">KCTC 52047</strain>
    </source>
</reference>
<organism evidence="4 5">
    <name type="scientific">Salibacter halophilus</name>
    <dbReference type="NCBI Taxonomy" id="1803916"/>
    <lineage>
        <taxon>Bacteria</taxon>
        <taxon>Pseudomonadati</taxon>
        <taxon>Bacteroidota</taxon>
        <taxon>Flavobacteriia</taxon>
        <taxon>Flavobacteriales</taxon>
        <taxon>Salibacteraceae</taxon>
        <taxon>Salibacter</taxon>
    </lineage>
</organism>
<dbReference type="GO" id="GO:0003723">
    <property type="term" value="F:RNA binding"/>
    <property type="evidence" value="ECO:0007669"/>
    <property type="project" value="InterPro"/>
</dbReference>
<dbReference type="CDD" id="cd02869">
    <property type="entry name" value="PseudoU_synth_RluA_like"/>
    <property type="match status" value="1"/>
</dbReference>
<sequence length="231" mass="26571">MNNPFEDRILYQDNHIIVINKRAGEIIQGDKTGDKPLSERVKEYLKYKFNKPGNVYLGIVHRIDRPTSGAIMFAKTSKAASRLSKMFQAKEIDKTYWAITAEKPKNKEGTLTHYLQKNNKKNKSFAVDNERDGYKKAVLHYKVLAGSDRYHLWEVDLETGRHHQIRVQLAQVGCPIKGDLKYGFARSNKDASISLHARSIEFTHPVQKETVKVTAPVPNDKLWEFFERNVG</sequence>
<dbReference type="InterPro" id="IPR006145">
    <property type="entry name" value="PsdUridine_synth_RsuA/RluA"/>
</dbReference>